<gene>
    <name evidence="4" type="ORF">ASEP1449_LOCUS8408</name>
</gene>
<dbReference type="SUPFAM" id="SSF53067">
    <property type="entry name" value="Actin-like ATPase domain"/>
    <property type="match status" value="2"/>
</dbReference>
<evidence type="ECO:0000256" key="2">
    <source>
        <dbReference type="ARBA" id="ARBA00022741"/>
    </source>
</evidence>
<keyword evidence="3" id="KW-0067">ATP-binding</keyword>
<protein>
    <submittedName>
        <fullName evidence="4">Uncharacterized protein</fullName>
    </submittedName>
</protein>
<keyword evidence="2" id="KW-0547">Nucleotide-binding</keyword>
<dbReference type="InterPro" id="IPR043129">
    <property type="entry name" value="ATPase_NBD"/>
</dbReference>
<dbReference type="Pfam" id="PF00012">
    <property type="entry name" value="HSP70"/>
    <property type="match status" value="2"/>
</dbReference>
<dbReference type="Gene3D" id="3.90.640.10">
    <property type="entry name" value="Actin, Chain A, domain 4"/>
    <property type="match status" value="1"/>
</dbReference>
<accession>A0A7S2XQP6</accession>
<sequence>MMNEETALSSSDSVLFRVPFRSAEGTQNDENMLTLLPQKVGSYIVNHLMQLAHAHLGHDNVKSAVICIPAKFNAEQRAATVEAFRNAGVSVARILEEPTAAALAYGLDKKENINFILVYDFGGGTLDVSLLQVADGGYVDVMGSDGDDRLGGADFDAAVARHLLENNISGGAVRKVTNAMKEIEVSQTNEGDDYDLEEMLHHSCVKLQSQPLCTLSSFHTIAEKMKIGLSAYTDGEGGIVEEYCLGLSHDVDLPIMSMDEFCDALQPIQLQLTTAEFDVAVNALYERSILPVRRLLQDLNLQRDEIDEVVMVGGTTRMPQIREIVRKELGVLSLNTHIDPDLTVAYGAASVID</sequence>
<dbReference type="FunFam" id="3.30.420.40:FF:000028">
    <property type="entry name" value="heat shock 70 kDa protein-like"/>
    <property type="match status" value="1"/>
</dbReference>
<evidence type="ECO:0000256" key="3">
    <source>
        <dbReference type="ARBA" id="ARBA00022840"/>
    </source>
</evidence>
<name>A0A7S2XQP6_9STRA</name>
<dbReference type="Gene3D" id="3.30.420.40">
    <property type="match status" value="2"/>
</dbReference>
<dbReference type="EMBL" id="HBHQ01012620">
    <property type="protein sequence ID" value="CAD9816576.1"/>
    <property type="molecule type" value="Transcribed_RNA"/>
</dbReference>
<dbReference type="GO" id="GO:0005524">
    <property type="term" value="F:ATP binding"/>
    <property type="evidence" value="ECO:0007669"/>
    <property type="project" value="UniProtKB-KW"/>
</dbReference>
<dbReference type="AlphaFoldDB" id="A0A7S2XQP6"/>
<dbReference type="PRINTS" id="PR00301">
    <property type="entry name" value="HEATSHOCK70"/>
</dbReference>
<dbReference type="GO" id="GO:0140662">
    <property type="term" value="F:ATP-dependent protein folding chaperone"/>
    <property type="evidence" value="ECO:0007669"/>
    <property type="project" value="InterPro"/>
</dbReference>
<reference evidence="4" key="1">
    <citation type="submission" date="2021-01" db="EMBL/GenBank/DDBJ databases">
        <authorList>
            <person name="Corre E."/>
            <person name="Pelletier E."/>
            <person name="Niang G."/>
            <person name="Scheremetjew M."/>
            <person name="Finn R."/>
            <person name="Kale V."/>
            <person name="Holt S."/>
            <person name="Cochrane G."/>
            <person name="Meng A."/>
            <person name="Brown T."/>
            <person name="Cohen L."/>
        </authorList>
    </citation>
    <scope>NUCLEOTIDE SEQUENCE</scope>
    <source>
        <strain evidence="4">CCMP2084</strain>
    </source>
</reference>
<dbReference type="PANTHER" id="PTHR19375">
    <property type="entry name" value="HEAT SHOCK PROTEIN 70KDA"/>
    <property type="match status" value="1"/>
</dbReference>
<evidence type="ECO:0000256" key="1">
    <source>
        <dbReference type="ARBA" id="ARBA00007381"/>
    </source>
</evidence>
<dbReference type="PROSITE" id="PS01036">
    <property type="entry name" value="HSP70_3"/>
    <property type="match status" value="1"/>
</dbReference>
<comment type="similarity">
    <text evidence="1">Belongs to the heat shock protein 70 family.</text>
</comment>
<dbReference type="InterPro" id="IPR018181">
    <property type="entry name" value="Heat_shock_70_CS"/>
</dbReference>
<organism evidence="4">
    <name type="scientific">Attheya septentrionalis</name>
    <dbReference type="NCBI Taxonomy" id="420275"/>
    <lineage>
        <taxon>Eukaryota</taxon>
        <taxon>Sar</taxon>
        <taxon>Stramenopiles</taxon>
        <taxon>Ochrophyta</taxon>
        <taxon>Bacillariophyta</taxon>
        <taxon>Coscinodiscophyceae</taxon>
        <taxon>Chaetocerotophycidae</taxon>
        <taxon>Chaetocerotales</taxon>
        <taxon>Attheyaceae</taxon>
        <taxon>Attheya</taxon>
    </lineage>
</organism>
<evidence type="ECO:0000313" key="4">
    <source>
        <dbReference type="EMBL" id="CAD9816576.1"/>
    </source>
</evidence>
<dbReference type="InterPro" id="IPR013126">
    <property type="entry name" value="Hsp_70_fam"/>
</dbReference>
<dbReference type="PROSITE" id="PS00329">
    <property type="entry name" value="HSP70_2"/>
    <property type="match status" value="1"/>
</dbReference>
<proteinExistence type="inferred from homology"/>